<name>A0ABN1UR03_9ACTN</name>
<dbReference type="SUPFAM" id="SSF48264">
    <property type="entry name" value="Cytochrome P450"/>
    <property type="match status" value="1"/>
</dbReference>
<keyword evidence="2" id="KW-0503">Monooxygenase</keyword>
<dbReference type="CDD" id="cd11031">
    <property type="entry name" value="Cyp158A-like"/>
    <property type="match status" value="1"/>
</dbReference>
<evidence type="ECO:0000313" key="4">
    <source>
        <dbReference type="EMBL" id="GAA1160434.1"/>
    </source>
</evidence>
<comment type="similarity">
    <text evidence="1 2">Belongs to the cytochrome P450 family.</text>
</comment>
<keyword evidence="2" id="KW-0560">Oxidoreductase</keyword>
<evidence type="ECO:0000256" key="2">
    <source>
        <dbReference type="RuleBase" id="RU000461"/>
    </source>
</evidence>
<organism evidence="4 5">
    <name type="scientific">Streptomyces hebeiensis</name>
    <dbReference type="NCBI Taxonomy" id="229486"/>
    <lineage>
        <taxon>Bacteria</taxon>
        <taxon>Bacillati</taxon>
        <taxon>Actinomycetota</taxon>
        <taxon>Actinomycetes</taxon>
        <taxon>Kitasatosporales</taxon>
        <taxon>Streptomycetaceae</taxon>
        <taxon>Streptomyces</taxon>
    </lineage>
</organism>
<keyword evidence="2" id="KW-0349">Heme</keyword>
<dbReference type="Pfam" id="PF00067">
    <property type="entry name" value="p450"/>
    <property type="match status" value="1"/>
</dbReference>
<comment type="caution">
    <text evidence="4">The sequence shown here is derived from an EMBL/GenBank/DDBJ whole genome shotgun (WGS) entry which is preliminary data.</text>
</comment>
<gene>
    <name evidence="4" type="ORF">GCM10009654_15890</name>
</gene>
<dbReference type="InterPro" id="IPR036396">
    <property type="entry name" value="Cyt_P450_sf"/>
</dbReference>
<dbReference type="EMBL" id="BAAAKV010000010">
    <property type="protein sequence ID" value="GAA1160434.1"/>
    <property type="molecule type" value="Genomic_DNA"/>
</dbReference>
<feature type="region of interest" description="Disordered" evidence="3">
    <location>
        <begin position="1"/>
        <end position="21"/>
    </location>
</feature>
<keyword evidence="2" id="KW-0479">Metal-binding</keyword>
<dbReference type="PROSITE" id="PS00086">
    <property type="entry name" value="CYTOCHROME_P450"/>
    <property type="match status" value="1"/>
</dbReference>
<reference evidence="4 5" key="1">
    <citation type="journal article" date="2019" name="Int. J. Syst. Evol. Microbiol.">
        <title>The Global Catalogue of Microorganisms (GCM) 10K type strain sequencing project: providing services to taxonomists for standard genome sequencing and annotation.</title>
        <authorList>
            <consortium name="The Broad Institute Genomics Platform"/>
            <consortium name="The Broad Institute Genome Sequencing Center for Infectious Disease"/>
            <person name="Wu L."/>
            <person name="Ma J."/>
        </authorList>
    </citation>
    <scope>NUCLEOTIDE SEQUENCE [LARGE SCALE GENOMIC DNA]</scope>
    <source>
        <strain evidence="4 5">JCM 12696</strain>
    </source>
</reference>
<dbReference type="PANTHER" id="PTHR46696">
    <property type="entry name" value="P450, PUTATIVE (EUROFUNG)-RELATED"/>
    <property type="match status" value="1"/>
</dbReference>
<dbReference type="Proteomes" id="UP001501371">
    <property type="component" value="Unassembled WGS sequence"/>
</dbReference>
<evidence type="ECO:0000313" key="5">
    <source>
        <dbReference type="Proteomes" id="UP001501371"/>
    </source>
</evidence>
<dbReference type="PANTHER" id="PTHR46696:SF1">
    <property type="entry name" value="CYTOCHROME P450 YJIB-RELATED"/>
    <property type="match status" value="1"/>
</dbReference>
<accession>A0ABN1UR03</accession>
<keyword evidence="2" id="KW-0408">Iron</keyword>
<dbReference type="Gene3D" id="1.10.630.10">
    <property type="entry name" value="Cytochrome P450"/>
    <property type="match status" value="1"/>
</dbReference>
<dbReference type="InterPro" id="IPR002397">
    <property type="entry name" value="Cyt_P450_B"/>
</dbReference>
<dbReference type="PRINTS" id="PR00385">
    <property type="entry name" value="P450"/>
</dbReference>
<keyword evidence="5" id="KW-1185">Reference proteome</keyword>
<dbReference type="InterPro" id="IPR017972">
    <property type="entry name" value="Cyt_P450_CS"/>
</dbReference>
<dbReference type="PRINTS" id="PR00359">
    <property type="entry name" value="BP450"/>
</dbReference>
<proteinExistence type="inferred from homology"/>
<dbReference type="RefSeq" id="WP_344272161.1">
    <property type="nucleotide sequence ID" value="NZ_BAAAKV010000010.1"/>
</dbReference>
<evidence type="ECO:0000256" key="3">
    <source>
        <dbReference type="SAM" id="MobiDB-lite"/>
    </source>
</evidence>
<dbReference type="InterPro" id="IPR001128">
    <property type="entry name" value="Cyt_P450"/>
</dbReference>
<feature type="compositionally biased region" description="Polar residues" evidence="3">
    <location>
        <begin position="1"/>
        <end position="13"/>
    </location>
</feature>
<sequence length="412" mass="45884">MSHRPSQGTTDTAQRPEPLSYPFWTTEGLDLHPDYRPLRDQPLAKVRLPFGEDAWLATRHEDVRTVLSDPRFSLAEAVRRDQPRIGRMPRAGGGLIATDAPDHTRLRSVLSKEFTARRIERLRDRVGRIADGLLDRMVQAGPPADLSEDFAFPLPMTLICELVGVPREDHGRVRSWADIVCSGSASPEVLQKEAADFFARVNGWLHAHRQEPADDLLTLLVRACDEDGVISEEELVGVLNELLVGGFVTTTNQIGNFFSLLLLPRPDEEDLLGRLRAEPALIPKAVEELLRFVPLLNGLTLPRYALEDTELGGVLVRAGEPVIVSQAAANRDPEAFSDPDRVVFDRPGNAHVSFGYGTHYCLGAHLARLELQVALERVLARMPGLRLAVPVAELRWRSKQFFSGLHELPVTW</sequence>
<evidence type="ECO:0000256" key="1">
    <source>
        <dbReference type="ARBA" id="ARBA00010617"/>
    </source>
</evidence>
<protein>
    <submittedName>
        <fullName evidence="4">Cytochrome P450</fullName>
    </submittedName>
</protein>